<reference evidence="2 4" key="1">
    <citation type="submission" date="2019-07" db="EMBL/GenBank/DDBJ databases">
        <title>Venturia inaequalis Genome Resource.</title>
        <authorList>
            <person name="Lichtner F.J."/>
        </authorList>
    </citation>
    <scope>NUCLEOTIDE SEQUENCE [LARGE SCALE GENOMIC DNA]</scope>
    <source>
        <strain evidence="1 3">120213</strain>
        <strain evidence="2 4">DMI_063113</strain>
    </source>
</reference>
<gene>
    <name evidence="2" type="ORF">EG327_000232</name>
    <name evidence="1" type="ORF">EG328_002030</name>
</gene>
<dbReference type="EMBL" id="WNWR01001027">
    <property type="protein sequence ID" value="KAE9966080.1"/>
    <property type="molecule type" value="Genomic_DNA"/>
</dbReference>
<evidence type="ECO:0000313" key="1">
    <source>
        <dbReference type="EMBL" id="KAE9961686.1"/>
    </source>
</evidence>
<dbReference type="EMBL" id="WNWS01001528">
    <property type="protein sequence ID" value="KAE9961686.1"/>
    <property type="molecule type" value="Genomic_DNA"/>
</dbReference>
<dbReference type="PANTHER" id="PTHR42085">
    <property type="entry name" value="F-BOX DOMAIN-CONTAINING PROTEIN"/>
    <property type="match status" value="1"/>
</dbReference>
<evidence type="ECO:0000313" key="3">
    <source>
        <dbReference type="Proteomes" id="UP000447873"/>
    </source>
</evidence>
<protein>
    <submittedName>
        <fullName evidence="2">Uncharacterized protein</fullName>
    </submittedName>
</protein>
<dbReference type="Proteomes" id="UP000447873">
    <property type="component" value="Unassembled WGS sequence"/>
</dbReference>
<evidence type="ECO:0000313" key="2">
    <source>
        <dbReference type="EMBL" id="KAE9966080.1"/>
    </source>
</evidence>
<comment type="caution">
    <text evidence="2">The sequence shown here is derived from an EMBL/GenBank/DDBJ whole genome shotgun (WGS) entry which is preliminary data.</text>
</comment>
<name>A0A8H3UA01_VENIN</name>
<dbReference type="InterPro" id="IPR038883">
    <property type="entry name" value="AN11006-like"/>
</dbReference>
<dbReference type="Proteomes" id="UP000490939">
    <property type="component" value="Unassembled WGS sequence"/>
</dbReference>
<accession>A0A8H3UA01</accession>
<organism evidence="2 4">
    <name type="scientific">Venturia inaequalis</name>
    <name type="common">Apple scab fungus</name>
    <dbReference type="NCBI Taxonomy" id="5025"/>
    <lineage>
        <taxon>Eukaryota</taxon>
        <taxon>Fungi</taxon>
        <taxon>Dikarya</taxon>
        <taxon>Ascomycota</taxon>
        <taxon>Pezizomycotina</taxon>
        <taxon>Dothideomycetes</taxon>
        <taxon>Pleosporomycetidae</taxon>
        <taxon>Venturiales</taxon>
        <taxon>Venturiaceae</taxon>
        <taxon>Venturia</taxon>
    </lineage>
</organism>
<dbReference type="AlphaFoldDB" id="A0A8H3UA01"/>
<proteinExistence type="predicted"/>
<evidence type="ECO:0000313" key="4">
    <source>
        <dbReference type="Proteomes" id="UP000490939"/>
    </source>
</evidence>
<keyword evidence="4" id="KW-1185">Reference proteome</keyword>
<dbReference type="PANTHER" id="PTHR42085:SF2">
    <property type="entry name" value="F-BOX DOMAIN-CONTAINING PROTEIN"/>
    <property type="match status" value="1"/>
</dbReference>
<sequence>MEAYPPPTRKEKRQPFRFKDLPPEIRLRIYEDVLSIPKPVDLTGSNHFLVAPLLRIFLTDKQVYEEAYRVFYSVNTFRIFSCDGKFFNHKKQLLSRLTPAYRTCLTSIELRLGPGWTKPPRYWALTSRMGLAKCTALKQLKIFAELDPENSEICKQWMRNHKSYTDFSKELVVKILTAAPNITEVWFDGFPSVLKDGPLVSTLVAEADSLGKRVTFGSLRGWDKPQAQHLVDVEALLRETSAMALTQYTLSVRLAELDRQYWASERSAWESW</sequence>